<protein>
    <submittedName>
        <fullName evidence="3">Nucleotide-binding universal stress UspA family protein</fullName>
    </submittedName>
</protein>
<evidence type="ECO:0000256" key="1">
    <source>
        <dbReference type="ARBA" id="ARBA00008791"/>
    </source>
</evidence>
<dbReference type="Proteomes" id="UP000243528">
    <property type="component" value="Unassembled WGS sequence"/>
</dbReference>
<dbReference type="PANTHER" id="PTHR46553">
    <property type="entry name" value="ADENINE NUCLEOTIDE ALPHA HYDROLASES-LIKE SUPERFAMILY PROTEIN"/>
    <property type="match status" value="1"/>
</dbReference>
<reference evidence="3 4" key="1">
    <citation type="submission" date="2018-03" db="EMBL/GenBank/DDBJ databases">
        <title>Genomic Encyclopedia of Archaeal and Bacterial Type Strains, Phase II (KMG-II): from individual species to whole genera.</title>
        <authorList>
            <person name="Goeker M."/>
        </authorList>
    </citation>
    <scope>NUCLEOTIDE SEQUENCE [LARGE SCALE GENOMIC DNA]</scope>
    <source>
        <strain evidence="3 4">DSM 45211</strain>
    </source>
</reference>
<dbReference type="OrthoDB" id="3849533at2"/>
<dbReference type="RefSeq" id="WP_106535316.1">
    <property type="nucleotide sequence ID" value="NZ_ML142897.1"/>
</dbReference>
<dbReference type="Gene3D" id="3.40.50.620">
    <property type="entry name" value="HUPs"/>
    <property type="match status" value="2"/>
</dbReference>
<keyword evidence="4" id="KW-1185">Reference proteome</keyword>
<organism evidence="3 4">
    <name type="scientific">Haloactinopolyspora alba</name>
    <dbReference type="NCBI Taxonomy" id="648780"/>
    <lineage>
        <taxon>Bacteria</taxon>
        <taxon>Bacillati</taxon>
        <taxon>Actinomycetota</taxon>
        <taxon>Actinomycetes</taxon>
        <taxon>Jiangellales</taxon>
        <taxon>Jiangellaceae</taxon>
        <taxon>Haloactinopolyspora</taxon>
    </lineage>
</organism>
<feature type="domain" description="UspA" evidence="2">
    <location>
        <begin position="135"/>
        <end position="272"/>
    </location>
</feature>
<accession>A0A2P8EFK0</accession>
<dbReference type="AlphaFoldDB" id="A0A2P8EFK0"/>
<comment type="caution">
    <text evidence="3">The sequence shown here is derived from an EMBL/GenBank/DDBJ whole genome shotgun (WGS) entry which is preliminary data.</text>
</comment>
<evidence type="ECO:0000259" key="2">
    <source>
        <dbReference type="Pfam" id="PF00582"/>
    </source>
</evidence>
<dbReference type="InterPro" id="IPR006015">
    <property type="entry name" value="Universal_stress_UspA"/>
</dbReference>
<feature type="domain" description="UspA" evidence="2">
    <location>
        <begin position="4"/>
        <end position="126"/>
    </location>
</feature>
<gene>
    <name evidence="3" type="ORF">CLV30_101203</name>
</gene>
<dbReference type="SUPFAM" id="SSF52402">
    <property type="entry name" value="Adenine nucleotide alpha hydrolases-like"/>
    <property type="match status" value="2"/>
</dbReference>
<dbReference type="InterPro" id="IPR006016">
    <property type="entry name" value="UspA"/>
</dbReference>
<name>A0A2P8EFK0_9ACTN</name>
<comment type="similarity">
    <text evidence="1">Belongs to the universal stress protein A family.</text>
</comment>
<dbReference type="PANTHER" id="PTHR46553:SF3">
    <property type="entry name" value="ADENINE NUCLEOTIDE ALPHA HYDROLASES-LIKE SUPERFAMILY PROTEIN"/>
    <property type="match status" value="1"/>
</dbReference>
<dbReference type="InterPro" id="IPR014729">
    <property type="entry name" value="Rossmann-like_a/b/a_fold"/>
</dbReference>
<proteinExistence type="inferred from homology"/>
<evidence type="ECO:0000313" key="3">
    <source>
        <dbReference type="EMBL" id="PSL08233.1"/>
    </source>
</evidence>
<dbReference type="EMBL" id="PYGE01000001">
    <property type="protein sequence ID" value="PSL08233.1"/>
    <property type="molecule type" value="Genomic_DNA"/>
</dbReference>
<dbReference type="Pfam" id="PF00582">
    <property type="entry name" value="Usp"/>
    <property type="match status" value="2"/>
</dbReference>
<dbReference type="PRINTS" id="PR01438">
    <property type="entry name" value="UNVRSLSTRESS"/>
</dbReference>
<sequence length="275" mass="28272">MAGEVFVGVDGSSEAGHALAWAAREADARGARLHVVVVAVGGDQTQSWSDDILDRAQLTINAVAPDVEVTVERMDGPAARVLAEAAASSSMLVVGRRGIGGFAGLLLGSVAHGVAQLAECPVVAVPAPEVPVADSVVVGVDGSEGNEAAIGFAFALADLHGARLRAVHTWTQPVPFGPADALPLVYDVEAVQADESRVLAESLAGWQDEHPDVQVESRTVRGHPVRTLDAQASDALAVVVGRRATRNRVIGLLGSVSHGLLHHARCPVAVVPPPA</sequence>
<evidence type="ECO:0000313" key="4">
    <source>
        <dbReference type="Proteomes" id="UP000243528"/>
    </source>
</evidence>